<proteinExistence type="predicted"/>
<gene>
    <name evidence="3" type="ORF">QYM36_003054</name>
</gene>
<sequence>MPLHEILQTINLIASVLQPHLVIHQAPAPASLPHRPSQEPPRFSNSRPHPQPHGPPRHWLPPPPRPPNPERPMQPIDSRPTLRNNGRPRTVGMYNFLPIYPRNRIRIPHNTLRSPNRATVQMSTDIFEDRFMKLNHLRITNGDDNIITPSNQKERIEPPLLDQNPQKLFRADAFTINDLAEPIINLERTSIEETNNASQILQETTMTSQNLDLNQEKIVNPNISLISQENFQTKDEKLSDLISFPSSRIDTVSAFSKPIRDFEGTTTDKINSSSKSPLKKLMVLPDFHLNEEKEVEHNSSLIPLFEKDPKFSDFIVTSPKSIQMSATITLTKPLSDTERLDIHEENNSPKTLQHEPTDLPSSGLSGERVAELNRFATFQETLQLKNNKNSDLSAIPPRLNQTSSVVNTLAKPLSDDQRAKTDETNSSSKNPTILPSLDLSEDINFSDFFSIPSQAVQIPVQNTLAFAINDDQRNDTDDVNHSQENLQEKQTVLPNLELIKPISSLVSQETVHLKTKNFSDLVTFPPRPIQFESDGTAFQDDFSRNPARVEPQRTNEISFIPPPPDAFNPNGELSAAPAGADINAPLTQTLLEPILFESPARAPTVVTSIPEAKRQKRDLIVETTTLKSSEIVVVPSEPLALAKPNLPSRTLVNATRSPKKKVKIPRTRQNKNRTSKLRSKTIKNEGQRKVRSKRLVNFSSVVQRYHDYLSRLIELLFKSDKTQFNTTNDESQNLPEPFTLISSSNNEMYEAILTPKGEQHDEIQNINLSPQKKSSLVWHILKQPWLYISRNTSKGKQKKFPKKKSPQKQGFIYLFPTYYTAPQVSHQSNPSIYTKNSHLSPNNNYLHSNAITNFATYADPYRSQQITQRPFLSSWKTGYFSKAFVPSVNNIPVMQSIKVPDDYSRNRPGYVRDPIMKKNPQKIETGDALVINQLSLNSNDRDSPRAGDPMNMYFATDINSHEDGTEVRGNLNNEKSRGKLLTTPLVHDSSLNIVDIRIHEIENSTSGPLKEKSYLYFEKNSPYHRNTSKGTDKNFAASTPLDGTLYSDFLSQVESLGVIDDEVVENKMEEQLHSQQTPESTYINIFSQNNSDVNFDDYDLDNDNHDKIDAESFIDFLALHNPRTILTDSGDAETVKRTNEEDLKERVSEEEQSQYLSESDFIDPISSALISSGLTSLEKNESISEDVFENMVNEQGQSKIFARPKQKQDKEMNIFHLLGTFEMEEFNELQKSKHRSESLEEVAEEALLHTHDVESPVRDFCIHRSFNSRFRDTAYLFSWDDAILENTTVPWVDARNFCRRQCMELVSLSEEEEETFVYRMMTYGGIPMAWTSGKFCEGKDCYTTSPWLWSGITSKVVPVTNWLDGQPDNHMGNIGGDLEACAAAEIYGDLAGVSDADCNKSLPFICKDNDDLLRSVGLL</sequence>
<feature type="compositionally biased region" description="Basic and acidic residues" evidence="1">
    <location>
        <begin position="1133"/>
        <end position="1149"/>
    </location>
</feature>
<evidence type="ECO:0000256" key="1">
    <source>
        <dbReference type="SAM" id="MobiDB-lite"/>
    </source>
</evidence>
<protein>
    <recommendedName>
        <fullName evidence="2">C-type lectin domain-containing protein</fullName>
    </recommendedName>
</protein>
<organism evidence="3 4">
    <name type="scientific">Artemia franciscana</name>
    <name type="common">Brine shrimp</name>
    <name type="synonym">Artemia sanfranciscana</name>
    <dbReference type="NCBI Taxonomy" id="6661"/>
    <lineage>
        <taxon>Eukaryota</taxon>
        <taxon>Metazoa</taxon>
        <taxon>Ecdysozoa</taxon>
        <taxon>Arthropoda</taxon>
        <taxon>Crustacea</taxon>
        <taxon>Branchiopoda</taxon>
        <taxon>Anostraca</taxon>
        <taxon>Artemiidae</taxon>
        <taxon>Artemia</taxon>
    </lineage>
</organism>
<feature type="compositionally biased region" description="Polar residues" evidence="1">
    <location>
        <begin position="424"/>
        <end position="433"/>
    </location>
</feature>
<dbReference type="SUPFAM" id="SSF56436">
    <property type="entry name" value="C-type lectin-like"/>
    <property type="match status" value="1"/>
</dbReference>
<feature type="domain" description="C-type lectin" evidence="2">
    <location>
        <begin position="1270"/>
        <end position="1407"/>
    </location>
</feature>
<name>A0AA88IJC0_ARTSF</name>
<dbReference type="PANTHER" id="PTHR21407:SF3">
    <property type="entry name" value="LD12305P"/>
    <property type="match status" value="1"/>
</dbReference>
<feature type="region of interest" description="Disordered" evidence="1">
    <location>
        <begin position="411"/>
        <end position="433"/>
    </location>
</feature>
<feature type="compositionally biased region" description="Basic and acidic residues" evidence="1">
    <location>
        <begin position="344"/>
        <end position="357"/>
    </location>
</feature>
<evidence type="ECO:0000313" key="3">
    <source>
        <dbReference type="EMBL" id="KAK2722737.1"/>
    </source>
</evidence>
<evidence type="ECO:0000259" key="2">
    <source>
        <dbReference type="PROSITE" id="PS50041"/>
    </source>
</evidence>
<dbReference type="InterPro" id="IPR016186">
    <property type="entry name" value="C-type_lectin-like/link_sf"/>
</dbReference>
<dbReference type="CDD" id="cd00037">
    <property type="entry name" value="CLECT"/>
    <property type="match status" value="1"/>
</dbReference>
<evidence type="ECO:0000313" key="4">
    <source>
        <dbReference type="Proteomes" id="UP001187531"/>
    </source>
</evidence>
<keyword evidence="4" id="KW-1185">Reference proteome</keyword>
<dbReference type="SMART" id="SM00034">
    <property type="entry name" value="CLECT"/>
    <property type="match status" value="1"/>
</dbReference>
<dbReference type="InterPro" id="IPR016187">
    <property type="entry name" value="CTDL_fold"/>
</dbReference>
<reference evidence="3" key="1">
    <citation type="submission" date="2023-07" db="EMBL/GenBank/DDBJ databases">
        <title>Chromosome-level genome assembly of Artemia franciscana.</title>
        <authorList>
            <person name="Jo E."/>
        </authorList>
    </citation>
    <scope>NUCLEOTIDE SEQUENCE</scope>
    <source>
        <tissue evidence="3">Whole body</tissue>
    </source>
</reference>
<dbReference type="Proteomes" id="UP001187531">
    <property type="component" value="Unassembled WGS sequence"/>
</dbReference>
<feature type="region of interest" description="Disordered" evidence="1">
    <location>
        <begin position="1132"/>
        <end position="1152"/>
    </location>
</feature>
<dbReference type="PROSITE" id="PS50041">
    <property type="entry name" value="C_TYPE_LECTIN_2"/>
    <property type="match status" value="1"/>
</dbReference>
<dbReference type="Gene3D" id="3.10.100.10">
    <property type="entry name" value="Mannose-Binding Protein A, subunit A"/>
    <property type="match status" value="1"/>
</dbReference>
<dbReference type="PANTHER" id="PTHR21407">
    <property type="entry name" value="RE43931P-RELATED"/>
    <property type="match status" value="1"/>
</dbReference>
<feature type="compositionally biased region" description="Basic and acidic residues" evidence="1">
    <location>
        <begin position="413"/>
        <end position="423"/>
    </location>
</feature>
<comment type="caution">
    <text evidence="3">The sequence shown here is derived from an EMBL/GenBank/DDBJ whole genome shotgun (WGS) entry which is preliminary data.</text>
</comment>
<feature type="compositionally biased region" description="Pro residues" evidence="1">
    <location>
        <begin position="49"/>
        <end position="72"/>
    </location>
</feature>
<feature type="region of interest" description="Disordered" evidence="1">
    <location>
        <begin position="655"/>
        <end position="688"/>
    </location>
</feature>
<dbReference type="Pfam" id="PF00059">
    <property type="entry name" value="Lectin_C"/>
    <property type="match status" value="1"/>
</dbReference>
<accession>A0AA88IJC0</accession>
<dbReference type="EMBL" id="JAVRJZ010000005">
    <property type="protein sequence ID" value="KAK2722737.1"/>
    <property type="molecule type" value="Genomic_DNA"/>
</dbReference>
<feature type="region of interest" description="Disordered" evidence="1">
    <location>
        <begin position="28"/>
        <end position="90"/>
    </location>
</feature>
<dbReference type="InterPro" id="IPR001304">
    <property type="entry name" value="C-type_lectin-like"/>
</dbReference>
<feature type="compositionally biased region" description="Basic residues" evidence="1">
    <location>
        <begin position="657"/>
        <end position="681"/>
    </location>
</feature>
<feature type="region of interest" description="Disordered" evidence="1">
    <location>
        <begin position="344"/>
        <end position="365"/>
    </location>
</feature>